<keyword evidence="3 6" id="KW-0547">Nucleotide-binding</keyword>
<sequence>MSRGTRVSSARGYNRRLSADSLDPAETDADTMAAWVGAMDPKEQEKLAQIWSAARQAWRGSMSAEVAEALDRCIASFHTVGGILSFGDLRVTDVLGTGAFATVYKALLPGPAGAPRVVAFKKLGTDNMQAMSVKTLADFECEVDLLRRLDHPNIVAFMGTTVDPLGVVTEFCSRGNLMVMLHNESVALTWARKLSIVTDTARGMCYLHAQRPTILHRDLKSLNILLDEHWNTKVTDFGLSRFKADSIAGNMTGQTGTYHWMAPEVINAEKYDERADVYSFGIILWEVYGRAIPYEGMTPVQIVAAVVARRERLPIPAGAPPQYADLIARCWAHDPAERPQFSEVLGVLEEMLQKHEKSHKLRDRTV</sequence>
<dbReference type="PANTHER" id="PTHR44329">
    <property type="entry name" value="SERINE/THREONINE-PROTEIN KINASE TNNI3K-RELATED"/>
    <property type="match status" value="1"/>
</dbReference>
<dbReference type="CDD" id="cd13999">
    <property type="entry name" value="STKc_MAP3K-like"/>
    <property type="match status" value="1"/>
</dbReference>
<evidence type="ECO:0000313" key="11">
    <source>
        <dbReference type="EMBL" id="CAD9267841.1"/>
    </source>
</evidence>
<protein>
    <recommendedName>
        <fullName evidence="8">Protein kinase domain-containing protein</fullName>
    </recommendedName>
</protein>
<evidence type="ECO:0000259" key="8">
    <source>
        <dbReference type="PROSITE" id="PS50011"/>
    </source>
</evidence>
<gene>
    <name evidence="9" type="ORF">PPAR1163_LOCUS26270</name>
    <name evidence="10" type="ORF">PPAR1163_LOCUS26271</name>
    <name evidence="11" type="ORF">PPAR1163_LOCUS26272</name>
</gene>
<evidence type="ECO:0000256" key="3">
    <source>
        <dbReference type="ARBA" id="ARBA00022741"/>
    </source>
</evidence>
<dbReference type="PROSITE" id="PS00107">
    <property type="entry name" value="PROTEIN_KINASE_ATP"/>
    <property type="match status" value="1"/>
</dbReference>
<dbReference type="PROSITE" id="PS00108">
    <property type="entry name" value="PROTEIN_KINASE_ST"/>
    <property type="match status" value="1"/>
</dbReference>
<dbReference type="PROSITE" id="PS50011">
    <property type="entry name" value="PROTEIN_KINASE_DOM"/>
    <property type="match status" value="1"/>
</dbReference>
<keyword evidence="4" id="KW-0418">Kinase</keyword>
<dbReference type="GO" id="GO:0005524">
    <property type="term" value="F:ATP binding"/>
    <property type="evidence" value="ECO:0007669"/>
    <property type="project" value="UniProtKB-UniRule"/>
</dbReference>
<feature type="binding site" evidence="6">
    <location>
        <position position="121"/>
    </location>
    <ligand>
        <name>ATP</name>
        <dbReference type="ChEBI" id="CHEBI:30616"/>
    </ligand>
</feature>
<evidence type="ECO:0000313" key="9">
    <source>
        <dbReference type="EMBL" id="CAD9267839.1"/>
    </source>
</evidence>
<dbReference type="EMBL" id="HBGJ01041880">
    <property type="protein sequence ID" value="CAD9267840.1"/>
    <property type="molecule type" value="Transcribed_RNA"/>
</dbReference>
<dbReference type="EMBL" id="HBGJ01041881">
    <property type="protein sequence ID" value="CAD9267841.1"/>
    <property type="molecule type" value="Transcribed_RNA"/>
</dbReference>
<evidence type="ECO:0000313" key="10">
    <source>
        <dbReference type="EMBL" id="CAD9267840.1"/>
    </source>
</evidence>
<evidence type="ECO:0000256" key="2">
    <source>
        <dbReference type="ARBA" id="ARBA00022679"/>
    </source>
</evidence>
<dbReference type="SUPFAM" id="SSF56112">
    <property type="entry name" value="Protein kinase-like (PK-like)"/>
    <property type="match status" value="1"/>
</dbReference>
<dbReference type="InterPro" id="IPR000719">
    <property type="entry name" value="Prot_kinase_dom"/>
</dbReference>
<dbReference type="InterPro" id="IPR011009">
    <property type="entry name" value="Kinase-like_dom_sf"/>
</dbReference>
<name>A0A6U4KGP8_9STRA</name>
<evidence type="ECO:0000256" key="6">
    <source>
        <dbReference type="PROSITE-ProRule" id="PRU10141"/>
    </source>
</evidence>
<dbReference type="GO" id="GO:0004674">
    <property type="term" value="F:protein serine/threonine kinase activity"/>
    <property type="evidence" value="ECO:0007669"/>
    <property type="project" value="UniProtKB-KW"/>
</dbReference>
<dbReference type="AlphaFoldDB" id="A0A6U4KGP8"/>
<proteinExistence type="inferred from homology"/>
<feature type="domain" description="Protein kinase" evidence="8">
    <location>
        <begin position="89"/>
        <end position="352"/>
    </location>
</feature>
<evidence type="ECO:0000256" key="4">
    <source>
        <dbReference type="ARBA" id="ARBA00022777"/>
    </source>
</evidence>
<dbReference type="PRINTS" id="PR00109">
    <property type="entry name" value="TYRKINASE"/>
</dbReference>
<dbReference type="SMART" id="SM00220">
    <property type="entry name" value="S_TKc"/>
    <property type="match status" value="1"/>
</dbReference>
<organism evidence="10">
    <name type="scientific">Phaeomonas parva</name>
    <dbReference type="NCBI Taxonomy" id="124430"/>
    <lineage>
        <taxon>Eukaryota</taxon>
        <taxon>Sar</taxon>
        <taxon>Stramenopiles</taxon>
        <taxon>Ochrophyta</taxon>
        <taxon>Pinguiophyceae</taxon>
        <taxon>Pinguiochrysidales</taxon>
        <taxon>Pinguiochrysidaceae</taxon>
        <taxon>Phaeomonas</taxon>
    </lineage>
</organism>
<comment type="similarity">
    <text evidence="7">Belongs to the protein kinase superfamily.</text>
</comment>
<reference evidence="10" key="1">
    <citation type="submission" date="2021-01" db="EMBL/GenBank/DDBJ databases">
        <authorList>
            <person name="Corre E."/>
            <person name="Pelletier E."/>
            <person name="Niang G."/>
            <person name="Scheremetjew M."/>
            <person name="Finn R."/>
            <person name="Kale V."/>
            <person name="Holt S."/>
            <person name="Cochrane G."/>
            <person name="Meng A."/>
            <person name="Brown T."/>
            <person name="Cohen L."/>
        </authorList>
    </citation>
    <scope>NUCLEOTIDE SEQUENCE</scope>
    <source>
        <strain evidence="10">CCMP2877</strain>
    </source>
</reference>
<evidence type="ECO:0000256" key="5">
    <source>
        <dbReference type="ARBA" id="ARBA00022840"/>
    </source>
</evidence>
<dbReference type="PANTHER" id="PTHR44329:SF288">
    <property type="entry name" value="MITOGEN-ACTIVATED PROTEIN KINASE KINASE KINASE 20"/>
    <property type="match status" value="1"/>
</dbReference>
<dbReference type="InterPro" id="IPR017441">
    <property type="entry name" value="Protein_kinase_ATP_BS"/>
</dbReference>
<dbReference type="InterPro" id="IPR001245">
    <property type="entry name" value="Ser-Thr/Tyr_kinase_cat_dom"/>
</dbReference>
<evidence type="ECO:0000256" key="1">
    <source>
        <dbReference type="ARBA" id="ARBA00022527"/>
    </source>
</evidence>
<dbReference type="EMBL" id="HBGJ01041879">
    <property type="protein sequence ID" value="CAD9267839.1"/>
    <property type="molecule type" value="Transcribed_RNA"/>
</dbReference>
<accession>A0A6U4KGP8</accession>
<dbReference type="Pfam" id="PF07714">
    <property type="entry name" value="PK_Tyr_Ser-Thr"/>
    <property type="match status" value="1"/>
</dbReference>
<keyword evidence="5 6" id="KW-0067">ATP-binding</keyword>
<dbReference type="Gene3D" id="1.10.510.10">
    <property type="entry name" value="Transferase(Phosphotransferase) domain 1"/>
    <property type="match status" value="1"/>
</dbReference>
<keyword evidence="2" id="KW-0808">Transferase</keyword>
<dbReference type="InterPro" id="IPR051681">
    <property type="entry name" value="Ser/Thr_Kinases-Pseudokinases"/>
</dbReference>
<dbReference type="InterPro" id="IPR008271">
    <property type="entry name" value="Ser/Thr_kinase_AS"/>
</dbReference>
<evidence type="ECO:0000256" key="7">
    <source>
        <dbReference type="RuleBase" id="RU000304"/>
    </source>
</evidence>
<keyword evidence="1 7" id="KW-0723">Serine/threonine-protein kinase</keyword>